<dbReference type="EC" id="4.2.1.151" evidence="4"/>
<organism evidence="5 6">
    <name type="scientific">Terriglobus roseus</name>
    <dbReference type="NCBI Taxonomy" id="392734"/>
    <lineage>
        <taxon>Bacteria</taxon>
        <taxon>Pseudomonadati</taxon>
        <taxon>Acidobacteriota</taxon>
        <taxon>Terriglobia</taxon>
        <taxon>Terriglobales</taxon>
        <taxon>Acidobacteriaceae</taxon>
        <taxon>Terriglobus</taxon>
    </lineage>
</organism>
<dbReference type="SUPFAM" id="SSF53850">
    <property type="entry name" value="Periplasmic binding protein-like II"/>
    <property type="match status" value="1"/>
</dbReference>
<evidence type="ECO:0000256" key="3">
    <source>
        <dbReference type="ARBA" id="ARBA00023239"/>
    </source>
</evidence>
<dbReference type="GO" id="GO:0016836">
    <property type="term" value="F:hydro-lyase activity"/>
    <property type="evidence" value="ECO:0007669"/>
    <property type="project" value="UniProtKB-UniRule"/>
</dbReference>
<evidence type="ECO:0000256" key="4">
    <source>
        <dbReference type="HAMAP-Rule" id="MF_00995"/>
    </source>
</evidence>
<evidence type="ECO:0000256" key="2">
    <source>
        <dbReference type="ARBA" id="ARBA00022428"/>
    </source>
</evidence>
<gene>
    <name evidence="4" type="primary">mqnA</name>
    <name evidence="5" type="ORF">SAMN05444167_0213</name>
</gene>
<dbReference type="Gene3D" id="3.40.190.10">
    <property type="entry name" value="Periplasmic binding protein-like II"/>
    <property type="match status" value="2"/>
</dbReference>
<evidence type="ECO:0000313" key="6">
    <source>
        <dbReference type="Proteomes" id="UP000182427"/>
    </source>
</evidence>
<dbReference type="CDD" id="cd13634">
    <property type="entry name" value="PBP2_Sco4506"/>
    <property type="match status" value="1"/>
</dbReference>
<dbReference type="RefSeq" id="WP_083343516.1">
    <property type="nucleotide sequence ID" value="NZ_LT629690.1"/>
</dbReference>
<keyword evidence="2 4" id="KW-0474">Menaquinone biosynthesis</keyword>
<dbReference type="InterPro" id="IPR030868">
    <property type="entry name" value="MqnA"/>
</dbReference>
<dbReference type="UniPathway" id="UPA00079"/>
<dbReference type="PANTHER" id="PTHR37690">
    <property type="entry name" value="CHORISMATE DEHYDRATASE"/>
    <property type="match status" value="1"/>
</dbReference>
<comment type="catalytic activity">
    <reaction evidence="4">
        <text>chorismate = 3-[(1-carboxyvinyl)-oxy]benzoate + H2O</text>
        <dbReference type="Rhea" id="RHEA:40051"/>
        <dbReference type="ChEBI" id="CHEBI:15377"/>
        <dbReference type="ChEBI" id="CHEBI:29748"/>
        <dbReference type="ChEBI" id="CHEBI:76981"/>
        <dbReference type="EC" id="4.2.1.151"/>
    </reaction>
</comment>
<comment type="similarity">
    <text evidence="4">Belongs to the MqnA/MqnD family. MqnA subfamily.</text>
</comment>
<reference evidence="5 6" key="1">
    <citation type="submission" date="2016-10" db="EMBL/GenBank/DDBJ databases">
        <authorList>
            <person name="de Groot N.N."/>
        </authorList>
    </citation>
    <scope>NUCLEOTIDE SEQUENCE [LARGE SCALE GENOMIC DNA]</scope>
    <source>
        <strain evidence="5 6">GAS232</strain>
    </source>
</reference>
<comment type="function">
    <text evidence="4">Catalyzes the dehydration of chorismate into 3-[(1-carboxyvinyl)oxy]benzoate, a step in the biosynthesis of menaquinone (MK, vitamin K2).</text>
</comment>
<dbReference type="AlphaFoldDB" id="A0A1G7F4L0"/>
<dbReference type="Pfam" id="PF02621">
    <property type="entry name" value="VitK2_biosynth"/>
    <property type="match status" value="1"/>
</dbReference>
<dbReference type="InterPro" id="IPR003773">
    <property type="entry name" value="Menaquinone_biosynth"/>
</dbReference>
<dbReference type="EMBL" id="LT629690">
    <property type="protein sequence ID" value="SDE70883.1"/>
    <property type="molecule type" value="Genomic_DNA"/>
</dbReference>
<dbReference type="PANTHER" id="PTHR37690:SF1">
    <property type="entry name" value="CHORISMATE DEHYDRATASE"/>
    <property type="match status" value="1"/>
</dbReference>
<keyword evidence="6" id="KW-1185">Reference proteome</keyword>
<proteinExistence type="inferred from homology"/>
<dbReference type="HAMAP" id="MF_00995">
    <property type="entry name" value="MqnA"/>
    <property type="match status" value="1"/>
</dbReference>
<name>A0A1G7F4L0_9BACT</name>
<sequence length="286" mass="32054">MKKLRIAAISFLNPAPLLYDFEHAPQQERLAARYDIHYTLPSQCAAQLASGEADLGLVPIASLPLIPGIVAVPGCTIASLETVRSIQLVVRPGLKLEDIRTLATDAASRSSAAYVRLLLKHFYGNTPDVHEEDANLAHMLATSDAALLIGDPALLALEEHNRQHHFPDHTWIDVAKLWRKHTQRPWVAAVWAVRTAALEQTGITPQQLTRDLQQSRDAGLEHIENLVSEWTPRLPLLPETIRYYLSENIHYILDAECLTAIHRFFHLAEKTGTLPAYKFRLLNDPK</sequence>
<evidence type="ECO:0000313" key="5">
    <source>
        <dbReference type="EMBL" id="SDE70883.1"/>
    </source>
</evidence>
<keyword evidence="3 4" id="KW-0456">Lyase</keyword>
<protein>
    <recommendedName>
        <fullName evidence="4">Chorismate dehydratase</fullName>
        <ecNumber evidence="4">4.2.1.151</ecNumber>
    </recommendedName>
    <alternativeName>
        <fullName evidence="4">Menaquinone biosynthetic enzyme MqnA</fullName>
    </alternativeName>
</protein>
<evidence type="ECO:0000256" key="1">
    <source>
        <dbReference type="ARBA" id="ARBA00004863"/>
    </source>
</evidence>
<accession>A0A1G7F4L0</accession>
<comment type="pathway">
    <text evidence="1 4">Quinol/quinone metabolism; menaquinone biosynthesis.</text>
</comment>
<dbReference type="OrthoDB" id="9810112at2"/>
<dbReference type="GO" id="GO:0009234">
    <property type="term" value="P:menaquinone biosynthetic process"/>
    <property type="evidence" value="ECO:0007669"/>
    <property type="project" value="UniProtKB-UniRule"/>
</dbReference>
<dbReference type="Proteomes" id="UP000182427">
    <property type="component" value="Chromosome I"/>
</dbReference>